<name>A0ACC0L8X5_RHOML</name>
<sequence length="493" mass="55580">MGEEEQREKENNMLAGALSWNCATASSDLKLLTILLLFLFSLATVIIFLPSNLSLSTSDLRLCLSKLPTTPQPLSSAPTPPSLDVVLPSGAIKRTLTPHGAAAYTFILMSAYRGGLHTFSVIALSSKPLHRFSTPSYQCQWVPHNSFAPTATAAGYKILPDWGYGRVYTVVIINCTFPAPVGRDGLGGKLLLIASTNGGGDKSLNLTDTVEALVEKPNTLNPLYYTGPPKYEYLYCGSPLFGNISPQRVREWLAYHVRLFGTRSHFVMYDAGGVEEAVMEVLRPWMEKGFVSLHDVREQERFDGYYHNQFLILNDCLHRYRFDAKWMFFFDVDEFIYVVKKSSIKSVTESVLDYTQFFIQQMSMASNLCLSEDKGVSHRTWGFEKLVYRDVKKVGRRDRKYAMQPRNVFATGVHLTQDLVGKSTRQTEGLIKYFHYHGVLAERQDPCRQFYNATTINVDGNPYVMDTKLRGIAATVKRFEVDTIGPRLQGTQK</sequence>
<reference evidence="1" key="1">
    <citation type="submission" date="2022-02" db="EMBL/GenBank/DDBJ databases">
        <title>Plant Genome Project.</title>
        <authorList>
            <person name="Zhang R.-G."/>
        </authorList>
    </citation>
    <scope>NUCLEOTIDE SEQUENCE</scope>
    <source>
        <strain evidence="1">AT1</strain>
    </source>
</reference>
<evidence type="ECO:0000313" key="1">
    <source>
        <dbReference type="EMBL" id="KAI8524792.1"/>
    </source>
</evidence>
<proteinExistence type="predicted"/>
<dbReference type="Proteomes" id="UP001062846">
    <property type="component" value="Chromosome 13"/>
</dbReference>
<evidence type="ECO:0000313" key="2">
    <source>
        <dbReference type="Proteomes" id="UP001062846"/>
    </source>
</evidence>
<protein>
    <submittedName>
        <fullName evidence="1">Uncharacterized protein</fullName>
    </submittedName>
</protein>
<organism evidence="1 2">
    <name type="scientific">Rhododendron molle</name>
    <name type="common">Chinese azalea</name>
    <name type="synonym">Azalea mollis</name>
    <dbReference type="NCBI Taxonomy" id="49168"/>
    <lineage>
        <taxon>Eukaryota</taxon>
        <taxon>Viridiplantae</taxon>
        <taxon>Streptophyta</taxon>
        <taxon>Embryophyta</taxon>
        <taxon>Tracheophyta</taxon>
        <taxon>Spermatophyta</taxon>
        <taxon>Magnoliopsida</taxon>
        <taxon>eudicotyledons</taxon>
        <taxon>Gunneridae</taxon>
        <taxon>Pentapetalae</taxon>
        <taxon>asterids</taxon>
        <taxon>Ericales</taxon>
        <taxon>Ericaceae</taxon>
        <taxon>Ericoideae</taxon>
        <taxon>Rhodoreae</taxon>
        <taxon>Rhododendron</taxon>
    </lineage>
</organism>
<gene>
    <name evidence="1" type="ORF">RHMOL_Rhmol13G0177000</name>
</gene>
<keyword evidence="2" id="KW-1185">Reference proteome</keyword>
<comment type="caution">
    <text evidence="1">The sequence shown here is derived from an EMBL/GenBank/DDBJ whole genome shotgun (WGS) entry which is preliminary data.</text>
</comment>
<dbReference type="EMBL" id="CM046400">
    <property type="protein sequence ID" value="KAI8524792.1"/>
    <property type="molecule type" value="Genomic_DNA"/>
</dbReference>
<accession>A0ACC0L8X5</accession>